<proteinExistence type="predicted"/>
<accession>A0ABV5R3M4</accession>
<dbReference type="RefSeq" id="WP_345519305.1">
    <property type="nucleotide sequence ID" value="NZ_BAAAXD010000053.1"/>
</dbReference>
<evidence type="ECO:0000313" key="3">
    <source>
        <dbReference type="Proteomes" id="UP001589710"/>
    </source>
</evidence>
<keyword evidence="3" id="KW-1185">Reference proteome</keyword>
<reference evidence="2 3" key="1">
    <citation type="submission" date="2024-09" db="EMBL/GenBank/DDBJ databases">
        <authorList>
            <person name="Sun Q."/>
            <person name="Mori K."/>
        </authorList>
    </citation>
    <scope>NUCLEOTIDE SEQUENCE [LARGE SCALE GENOMIC DNA]</scope>
    <source>
        <strain evidence="2 3">JCM 3331</strain>
    </source>
</reference>
<feature type="region of interest" description="Disordered" evidence="1">
    <location>
        <begin position="1"/>
        <end position="41"/>
    </location>
</feature>
<organism evidence="2 3">
    <name type="scientific">Streptomyces yanii</name>
    <dbReference type="NCBI Taxonomy" id="78510"/>
    <lineage>
        <taxon>Bacteria</taxon>
        <taxon>Bacillati</taxon>
        <taxon>Actinomycetota</taxon>
        <taxon>Actinomycetes</taxon>
        <taxon>Kitasatosporales</taxon>
        <taxon>Streptomycetaceae</taxon>
        <taxon>Streptomyces</taxon>
    </lineage>
</organism>
<comment type="caution">
    <text evidence="2">The sequence shown here is derived from an EMBL/GenBank/DDBJ whole genome shotgun (WGS) entry which is preliminary data.</text>
</comment>
<evidence type="ECO:0000256" key="1">
    <source>
        <dbReference type="SAM" id="MobiDB-lite"/>
    </source>
</evidence>
<evidence type="ECO:0000313" key="2">
    <source>
        <dbReference type="EMBL" id="MFB9572425.1"/>
    </source>
</evidence>
<sequence>MSGQLRWHESISSNDEGGARAEAAARPPAPRMFGSVLGGQR</sequence>
<dbReference type="EMBL" id="JBHMCG010000040">
    <property type="protein sequence ID" value="MFB9572425.1"/>
    <property type="molecule type" value="Genomic_DNA"/>
</dbReference>
<dbReference type="Proteomes" id="UP001589710">
    <property type="component" value="Unassembled WGS sequence"/>
</dbReference>
<gene>
    <name evidence="2" type="ORF">ACFFTL_08840</name>
</gene>
<protein>
    <submittedName>
        <fullName evidence="2">Uncharacterized protein</fullName>
    </submittedName>
</protein>
<name>A0ABV5R3M4_9ACTN</name>